<evidence type="ECO:0000256" key="1">
    <source>
        <dbReference type="ARBA" id="ARBA00001947"/>
    </source>
</evidence>
<protein>
    <recommendedName>
        <fullName evidence="3">Apurinic-apyrimidinic endonuclease 1</fullName>
    </recommendedName>
</protein>
<comment type="similarity">
    <text evidence="2">Belongs to the AP endonuclease 2 family.</text>
</comment>
<dbReference type="FunFam" id="3.20.20.150:FF:000001">
    <property type="entry name" value="Probable endonuclease 4"/>
    <property type="match status" value="1"/>
</dbReference>
<evidence type="ECO:0000256" key="3">
    <source>
        <dbReference type="ARBA" id="ARBA00021759"/>
    </source>
</evidence>
<dbReference type="Proteomes" id="UP000076632">
    <property type="component" value="Unassembled WGS sequence"/>
</dbReference>
<feature type="domain" description="Xylose isomerase-like TIM barrel" evidence="10">
    <location>
        <begin position="2"/>
        <end position="261"/>
    </location>
</feature>
<dbReference type="SUPFAM" id="SSF51658">
    <property type="entry name" value="Xylose isomerase-like"/>
    <property type="match status" value="1"/>
</dbReference>
<dbReference type="GO" id="GO:0008270">
    <property type="term" value="F:zinc ion binding"/>
    <property type="evidence" value="ECO:0007669"/>
    <property type="project" value="InterPro"/>
</dbReference>
<dbReference type="EMBL" id="KV407459">
    <property type="protein sequence ID" value="KZF22436.1"/>
    <property type="molecule type" value="Genomic_DNA"/>
</dbReference>
<name>A0A165GPH7_XYLHT</name>
<dbReference type="NCBIfam" id="TIGR00587">
    <property type="entry name" value="nfo"/>
    <property type="match status" value="1"/>
</dbReference>
<dbReference type="OrthoDB" id="7663182at2759"/>
<dbReference type="AlphaFoldDB" id="A0A165GPH7"/>
<dbReference type="GO" id="GO:0003677">
    <property type="term" value="F:DNA binding"/>
    <property type="evidence" value="ECO:0007669"/>
    <property type="project" value="InterPro"/>
</dbReference>
<keyword evidence="6" id="KW-0378">Hydrolase</keyword>
<dbReference type="GO" id="GO:0016829">
    <property type="term" value="F:lyase activity"/>
    <property type="evidence" value="ECO:0007669"/>
    <property type="project" value="UniProtKB-KW"/>
</dbReference>
<dbReference type="CDD" id="cd00019">
    <property type="entry name" value="AP2Ec"/>
    <property type="match status" value="1"/>
</dbReference>
<dbReference type="FunCoup" id="A0A165GPH7">
    <property type="interactions" value="47"/>
</dbReference>
<evidence type="ECO:0000256" key="7">
    <source>
        <dbReference type="ARBA" id="ARBA00022833"/>
    </source>
</evidence>
<evidence type="ECO:0000256" key="2">
    <source>
        <dbReference type="ARBA" id="ARBA00005340"/>
    </source>
</evidence>
<dbReference type="PROSITE" id="PS51432">
    <property type="entry name" value="AP_NUCLEASE_F2_4"/>
    <property type="match status" value="1"/>
</dbReference>
<dbReference type="Pfam" id="PF01261">
    <property type="entry name" value="AP_endonuc_2"/>
    <property type="match status" value="1"/>
</dbReference>
<evidence type="ECO:0000259" key="10">
    <source>
        <dbReference type="Pfam" id="PF01261"/>
    </source>
</evidence>
<evidence type="ECO:0000256" key="6">
    <source>
        <dbReference type="ARBA" id="ARBA00022801"/>
    </source>
</evidence>
<keyword evidence="5" id="KW-0227">DNA damage</keyword>
<evidence type="ECO:0000256" key="8">
    <source>
        <dbReference type="ARBA" id="ARBA00023204"/>
    </source>
</evidence>
<evidence type="ECO:0000256" key="5">
    <source>
        <dbReference type="ARBA" id="ARBA00022763"/>
    </source>
</evidence>
<evidence type="ECO:0000313" key="11">
    <source>
        <dbReference type="EMBL" id="KZF22436.1"/>
    </source>
</evidence>
<gene>
    <name evidence="11" type="ORF">L228DRAFT_211082</name>
</gene>
<dbReference type="InterPro" id="IPR036237">
    <property type="entry name" value="Xyl_isomerase-like_sf"/>
</dbReference>
<keyword evidence="7" id="KW-0862">Zinc</keyword>
<dbReference type="GO" id="GO:0005739">
    <property type="term" value="C:mitochondrion"/>
    <property type="evidence" value="ECO:0007669"/>
    <property type="project" value="EnsemblFungi"/>
</dbReference>
<dbReference type="InterPro" id="IPR013022">
    <property type="entry name" value="Xyl_isomerase-like_TIM-brl"/>
</dbReference>
<dbReference type="InterPro" id="IPR018246">
    <property type="entry name" value="AP_endonuc_F2_Zn_BS"/>
</dbReference>
<keyword evidence="8" id="KW-0234">DNA repair</keyword>
<feature type="compositionally biased region" description="Basic residues" evidence="9">
    <location>
        <begin position="307"/>
        <end position="325"/>
    </location>
</feature>
<dbReference type="InParanoid" id="A0A165GPH7"/>
<keyword evidence="11" id="KW-0456">Lyase</keyword>
<keyword evidence="4" id="KW-0479">Metal-binding</keyword>
<dbReference type="PANTHER" id="PTHR21445:SF0">
    <property type="entry name" value="APURINIC-APYRIMIDINIC ENDONUCLEASE"/>
    <property type="match status" value="1"/>
</dbReference>
<evidence type="ECO:0000256" key="9">
    <source>
        <dbReference type="SAM" id="MobiDB-lite"/>
    </source>
</evidence>
<evidence type="ECO:0000256" key="4">
    <source>
        <dbReference type="ARBA" id="ARBA00022723"/>
    </source>
</evidence>
<dbReference type="SMART" id="SM00518">
    <property type="entry name" value="AP2Ec"/>
    <property type="match status" value="1"/>
</dbReference>
<feature type="non-terminal residue" evidence="11">
    <location>
        <position position="1"/>
    </location>
</feature>
<dbReference type="RefSeq" id="XP_018187991.1">
    <property type="nucleotide sequence ID" value="XM_018329882.1"/>
</dbReference>
<feature type="region of interest" description="Disordered" evidence="9">
    <location>
        <begin position="303"/>
        <end position="344"/>
    </location>
</feature>
<dbReference type="GeneID" id="28895019"/>
<dbReference type="GO" id="GO:0017005">
    <property type="term" value="F:3'-tyrosyl-DNA phosphodiesterase activity"/>
    <property type="evidence" value="ECO:0007669"/>
    <property type="project" value="EnsemblFungi"/>
</dbReference>
<dbReference type="Gene3D" id="3.20.20.150">
    <property type="entry name" value="Divalent-metal-dependent TIM barrel enzymes"/>
    <property type="match status" value="1"/>
</dbReference>
<feature type="compositionally biased region" description="Low complexity" evidence="9">
    <location>
        <begin position="330"/>
        <end position="344"/>
    </location>
</feature>
<dbReference type="PANTHER" id="PTHR21445">
    <property type="entry name" value="ENDONUCLEASE IV ENDODEOXYRIBONUCLEASE IV"/>
    <property type="match status" value="1"/>
</dbReference>
<sequence length="344" mass="38297">NAFALFLKSQRKWESPPLQEEHVSQFKSFCKDHKFDAERHIVPHGSYLVNLAQADTAKAKQAYESFLDDVKRCEALGIKLYNFHPGNTGPSPRPEAIARIAGQLNRVHQNSSGVVTLLETMAGGGNVIGSTFEDLRDIIALIDDKSRVGVCLDTCHIFAAGYEVRDKTAFEGTMSSFADIIGLKYLRAVHLNDSKAPFGSHRDLHANIGTGFLGLRSFHYIMNSPLFHNMPMVLETPISAKDSSGKEIEDKGIWAREIKTLESLIDMDMDGNEFRDMEERLWKSGSDERARIQAQVDKKLEKDKLKAVKSSKAGKSKPVARRKTAKQQAESSDSELSPNDSSEN</sequence>
<dbReference type="STRING" id="1328760.A0A165GPH7"/>
<accession>A0A165GPH7</accession>
<dbReference type="GO" id="GO:0003906">
    <property type="term" value="F:DNA-(apurinic or apyrimidinic site) endonuclease activity"/>
    <property type="evidence" value="ECO:0007669"/>
    <property type="project" value="EnsemblFungi"/>
</dbReference>
<reference evidence="11 12" key="1">
    <citation type="journal article" date="2016" name="Fungal Biol.">
        <title>The genome of Xylona heveae provides a window into fungal endophytism.</title>
        <authorList>
            <person name="Gazis R."/>
            <person name="Kuo A."/>
            <person name="Riley R."/>
            <person name="LaButti K."/>
            <person name="Lipzen A."/>
            <person name="Lin J."/>
            <person name="Amirebrahimi M."/>
            <person name="Hesse C.N."/>
            <person name="Spatafora J.W."/>
            <person name="Henrissat B."/>
            <person name="Hainaut M."/>
            <person name="Grigoriev I.V."/>
            <person name="Hibbett D.S."/>
        </authorList>
    </citation>
    <scope>NUCLEOTIDE SEQUENCE [LARGE SCALE GENOMIC DNA]</scope>
    <source>
        <strain evidence="11 12">TC161</strain>
    </source>
</reference>
<dbReference type="PROSITE" id="PS00730">
    <property type="entry name" value="AP_NUCLEASE_F2_2"/>
    <property type="match status" value="1"/>
</dbReference>
<proteinExistence type="inferred from homology"/>
<dbReference type="GO" id="GO:0008311">
    <property type="term" value="F:double-stranded DNA 3'-5' DNA exonuclease activity"/>
    <property type="evidence" value="ECO:0007669"/>
    <property type="project" value="EnsemblFungi"/>
</dbReference>
<keyword evidence="12" id="KW-1185">Reference proteome</keyword>
<evidence type="ECO:0000313" key="12">
    <source>
        <dbReference type="Proteomes" id="UP000076632"/>
    </source>
</evidence>
<comment type="cofactor">
    <cofactor evidence="1">
        <name>Zn(2+)</name>
        <dbReference type="ChEBI" id="CHEBI:29105"/>
    </cofactor>
</comment>
<dbReference type="OMA" id="NPRGWAT"/>
<dbReference type="InterPro" id="IPR001719">
    <property type="entry name" value="AP_endonuc_2"/>
</dbReference>
<organism evidence="11 12">
    <name type="scientific">Xylona heveae (strain CBS 132557 / TC161)</name>
    <dbReference type="NCBI Taxonomy" id="1328760"/>
    <lineage>
        <taxon>Eukaryota</taxon>
        <taxon>Fungi</taxon>
        <taxon>Dikarya</taxon>
        <taxon>Ascomycota</taxon>
        <taxon>Pezizomycotina</taxon>
        <taxon>Xylonomycetes</taxon>
        <taxon>Xylonales</taxon>
        <taxon>Xylonaceae</taxon>
        <taxon>Xylona</taxon>
    </lineage>
</organism>
<dbReference type="GO" id="GO:0006284">
    <property type="term" value="P:base-excision repair"/>
    <property type="evidence" value="ECO:0007669"/>
    <property type="project" value="EnsemblFungi"/>
</dbReference>
<dbReference type="HAMAP" id="MF_00152">
    <property type="entry name" value="Nfo"/>
    <property type="match status" value="1"/>
</dbReference>
<dbReference type="PROSITE" id="PS00731">
    <property type="entry name" value="AP_NUCLEASE_F2_3"/>
    <property type="match status" value="1"/>
</dbReference>
<dbReference type="GO" id="GO:0005634">
    <property type="term" value="C:nucleus"/>
    <property type="evidence" value="ECO:0007669"/>
    <property type="project" value="EnsemblFungi"/>
</dbReference>